<dbReference type="InterPro" id="IPR011701">
    <property type="entry name" value="MFS"/>
</dbReference>
<protein>
    <submittedName>
        <fullName evidence="7">MFS transporter</fullName>
    </submittedName>
</protein>
<evidence type="ECO:0000313" key="7">
    <source>
        <dbReference type="EMBL" id="BCJ33129.1"/>
    </source>
</evidence>
<dbReference type="InterPro" id="IPR036259">
    <property type="entry name" value="MFS_trans_sf"/>
</dbReference>
<dbReference type="PANTHER" id="PTHR23542:SF1">
    <property type="entry name" value="MAJOR FACILITATOR SUPERFAMILY (MFS) PROFILE DOMAIN-CONTAINING PROTEIN"/>
    <property type="match status" value="1"/>
</dbReference>
<keyword evidence="4 5" id="KW-0472">Membrane</keyword>
<evidence type="ECO:0000256" key="3">
    <source>
        <dbReference type="ARBA" id="ARBA00022989"/>
    </source>
</evidence>
<dbReference type="GO" id="GO:0005886">
    <property type="term" value="C:plasma membrane"/>
    <property type="evidence" value="ECO:0007669"/>
    <property type="project" value="UniProtKB-SubCell"/>
</dbReference>
<feature type="transmembrane region" description="Helical" evidence="5">
    <location>
        <begin position="108"/>
        <end position="129"/>
    </location>
</feature>
<dbReference type="RefSeq" id="WP_203960068.1">
    <property type="nucleotide sequence ID" value="NZ_AP023355.1"/>
</dbReference>
<proteinExistence type="predicted"/>
<sequence length="426" mass="43570">MSNDYGKLLSIRYTKGFVITGLIGRLPMSMLGLSGILLVTSTVGSYTLAGMLSGSLLLAQSLTSAQRGRLVDRWGQRRVLLPVVLAHTAALTAILLCCLLHGPDLLLLAFGFVAGTTFPSIGALVRSRWTDILSGPDAPPGAPALSVALSLESAIDELVYILGPLLATLLSTSITGAAGFVGAMACTLVGGVLFATRKGGGGPHPRPAVDSGSVLRIGGIRVVAAVCVALGTILGAVEATIVAYTKEHGHTGLSGPIVAAFSVGSLVAGLVYGSRTWRGRAANRFVLSIACVLVGMVPVMLAPNTGLLAAGVVVAGIALAPALIGAHELIQELVPAEKITEGYSWVQTTVGLGLGIGVSAAGTVTDARGAHTSFLIAGAAAALAVLMSLPFRRVLARAAVHEPQYRGTHRRTGWVPRHAIRGGQVR</sequence>
<name>A0A7R7DK29_9ACTN</name>
<evidence type="ECO:0000313" key="8">
    <source>
        <dbReference type="Proteomes" id="UP000611640"/>
    </source>
</evidence>
<evidence type="ECO:0000256" key="2">
    <source>
        <dbReference type="ARBA" id="ARBA00022692"/>
    </source>
</evidence>
<dbReference type="AlphaFoldDB" id="A0A7R7DK29"/>
<evidence type="ECO:0000259" key="6">
    <source>
        <dbReference type="PROSITE" id="PS50850"/>
    </source>
</evidence>
<dbReference type="Pfam" id="PF07690">
    <property type="entry name" value="MFS_1"/>
    <property type="match status" value="1"/>
</dbReference>
<dbReference type="SUPFAM" id="SSF103473">
    <property type="entry name" value="MFS general substrate transporter"/>
    <property type="match status" value="1"/>
</dbReference>
<feature type="transmembrane region" description="Helical" evidence="5">
    <location>
        <begin position="79"/>
        <end position="102"/>
    </location>
</feature>
<dbReference type="EMBL" id="AP023355">
    <property type="protein sequence ID" value="BCJ33129.1"/>
    <property type="molecule type" value="Genomic_DNA"/>
</dbReference>
<feature type="transmembrane region" description="Helical" evidence="5">
    <location>
        <begin position="256"/>
        <end position="273"/>
    </location>
</feature>
<feature type="transmembrane region" description="Helical" evidence="5">
    <location>
        <begin position="174"/>
        <end position="196"/>
    </location>
</feature>
<feature type="transmembrane region" description="Helical" evidence="5">
    <location>
        <begin position="370"/>
        <end position="389"/>
    </location>
</feature>
<dbReference type="InterPro" id="IPR020846">
    <property type="entry name" value="MFS_dom"/>
</dbReference>
<feature type="transmembrane region" description="Helical" evidence="5">
    <location>
        <begin position="222"/>
        <end position="244"/>
    </location>
</feature>
<dbReference type="PROSITE" id="PS50850">
    <property type="entry name" value="MFS"/>
    <property type="match status" value="1"/>
</dbReference>
<reference evidence="7 8" key="1">
    <citation type="submission" date="2020-08" db="EMBL/GenBank/DDBJ databases">
        <title>Whole genome shotgun sequence of Actinocatenispora thailandica NBRC 105041.</title>
        <authorList>
            <person name="Komaki H."/>
            <person name="Tamura T."/>
        </authorList>
    </citation>
    <scope>NUCLEOTIDE SEQUENCE [LARGE SCALE GENOMIC DNA]</scope>
    <source>
        <strain evidence="7 8">NBRC 105041</strain>
    </source>
</reference>
<dbReference type="Gene3D" id="1.20.1250.20">
    <property type="entry name" value="MFS general substrate transporter like domains"/>
    <property type="match status" value="2"/>
</dbReference>
<feature type="transmembrane region" description="Helical" evidence="5">
    <location>
        <begin position="285"/>
        <end position="302"/>
    </location>
</feature>
<dbReference type="PANTHER" id="PTHR23542">
    <property type="match status" value="1"/>
</dbReference>
<accession>A0A7R7DK29</accession>
<keyword evidence="2 5" id="KW-0812">Transmembrane</keyword>
<keyword evidence="8" id="KW-1185">Reference proteome</keyword>
<comment type="subcellular location">
    <subcellularLocation>
        <location evidence="1">Cell membrane</location>
        <topology evidence="1">Multi-pass membrane protein</topology>
    </subcellularLocation>
</comment>
<keyword evidence="3 5" id="KW-1133">Transmembrane helix</keyword>
<dbReference type="KEGG" id="atl:Athai_06320"/>
<feature type="transmembrane region" description="Helical" evidence="5">
    <location>
        <begin position="308"/>
        <end position="330"/>
    </location>
</feature>
<evidence type="ECO:0000256" key="4">
    <source>
        <dbReference type="ARBA" id="ARBA00023136"/>
    </source>
</evidence>
<gene>
    <name evidence="7" type="ORF">Athai_06320</name>
</gene>
<evidence type="ECO:0000256" key="5">
    <source>
        <dbReference type="SAM" id="Phobius"/>
    </source>
</evidence>
<dbReference type="Proteomes" id="UP000611640">
    <property type="component" value="Chromosome"/>
</dbReference>
<organism evidence="7 8">
    <name type="scientific">Actinocatenispora thailandica</name>
    <dbReference type="NCBI Taxonomy" id="227318"/>
    <lineage>
        <taxon>Bacteria</taxon>
        <taxon>Bacillati</taxon>
        <taxon>Actinomycetota</taxon>
        <taxon>Actinomycetes</taxon>
        <taxon>Micromonosporales</taxon>
        <taxon>Micromonosporaceae</taxon>
        <taxon>Actinocatenispora</taxon>
    </lineage>
</organism>
<feature type="transmembrane region" description="Helical" evidence="5">
    <location>
        <begin position="342"/>
        <end position="364"/>
    </location>
</feature>
<dbReference type="GO" id="GO:0022857">
    <property type="term" value="F:transmembrane transporter activity"/>
    <property type="evidence" value="ECO:0007669"/>
    <property type="project" value="InterPro"/>
</dbReference>
<evidence type="ECO:0000256" key="1">
    <source>
        <dbReference type="ARBA" id="ARBA00004651"/>
    </source>
</evidence>
<feature type="domain" description="Major facilitator superfamily (MFS) profile" evidence="6">
    <location>
        <begin position="219"/>
        <end position="426"/>
    </location>
</feature>